<dbReference type="GO" id="GO:0046872">
    <property type="term" value="F:metal ion binding"/>
    <property type="evidence" value="ECO:0007669"/>
    <property type="project" value="UniProtKB-KW"/>
</dbReference>
<name>A0A915ZGV6_9GLOM</name>
<evidence type="ECO:0000256" key="2">
    <source>
        <dbReference type="ARBA" id="ARBA00005858"/>
    </source>
</evidence>
<protein>
    <recommendedName>
        <fullName evidence="18">Mannosyltransferase</fullName>
    </recommendedName>
</protein>
<feature type="transmembrane region" description="Helical" evidence="13">
    <location>
        <begin position="107"/>
        <end position="126"/>
    </location>
</feature>
<dbReference type="GO" id="GO:0031981">
    <property type="term" value="C:nuclear lumen"/>
    <property type="evidence" value="ECO:0007669"/>
    <property type="project" value="UniProtKB-ARBA"/>
</dbReference>
<evidence type="ECO:0000313" key="17">
    <source>
        <dbReference type="Proteomes" id="UP000684084"/>
    </source>
</evidence>
<dbReference type="Pfam" id="PF17146">
    <property type="entry name" value="PIN_6"/>
    <property type="match status" value="1"/>
</dbReference>
<dbReference type="Pfam" id="PF08772">
    <property type="entry name" value="Zn_ribbon_NOB1"/>
    <property type="match status" value="1"/>
</dbReference>
<evidence type="ECO:0000259" key="14">
    <source>
        <dbReference type="Pfam" id="PF08772"/>
    </source>
</evidence>
<keyword evidence="6" id="KW-0540">Nuclease</keyword>
<feature type="transmembrane region" description="Helical" evidence="13">
    <location>
        <begin position="64"/>
        <end position="86"/>
    </location>
</feature>
<feature type="transmembrane region" description="Helical" evidence="13">
    <location>
        <begin position="246"/>
        <end position="268"/>
    </location>
</feature>
<feature type="transmembrane region" description="Helical" evidence="13">
    <location>
        <begin position="191"/>
        <end position="208"/>
    </location>
</feature>
<dbReference type="GO" id="GO:0016757">
    <property type="term" value="F:glycosyltransferase activity"/>
    <property type="evidence" value="ECO:0007669"/>
    <property type="project" value="UniProtKB-KW"/>
</dbReference>
<evidence type="ECO:0008006" key="18">
    <source>
        <dbReference type="Google" id="ProtNLM"/>
    </source>
</evidence>
<keyword evidence="9" id="KW-0256">Endoplasmic reticulum</keyword>
<keyword evidence="11 13" id="KW-0472">Membrane</keyword>
<feature type="transmembrane region" description="Helical" evidence="13">
    <location>
        <begin position="330"/>
        <end position="348"/>
    </location>
</feature>
<dbReference type="GO" id="GO:0030688">
    <property type="term" value="C:preribosome, small subunit precursor"/>
    <property type="evidence" value="ECO:0007669"/>
    <property type="project" value="TreeGrafter"/>
</dbReference>
<evidence type="ECO:0000256" key="3">
    <source>
        <dbReference type="ARBA" id="ARBA00022676"/>
    </source>
</evidence>
<keyword evidence="8" id="KW-0378">Hydrolase</keyword>
<dbReference type="VEuPathDB" id="FungiDB:RhiirFUN_019384"/>
<feature type="transmembrane region" description="Helical" evidence="13">
    <location>
        <begin position="369"/>
        <end position="386"/>
    </location>
</feature>
<dbReference type="CDD" id="cd09876">
    <property type="entry name" value="PIN_Nob1-like"/>
    <property type="match status" value="1"/>
</dbReference>
<keyword evidence="10 13" id="KW-1133">Transmembrane helix</keyword>
<evidence type="ECO:0000256" key="12">
    <source>
        <dbReference type="SAM" id="MobiDB-lite"/>
    </source>
</evidence>
<dbReference type="AlphaFoldDB" id="A0A915ZGV6"/>
<keyword evidence="7" id="KW-0479">Metal-binding</keyword>
<evidence type="ECO:0000256" key="7">
    <source>
        <dbReference type="ARBA" id="ARBA00022723"/>
    </source>
</evidence>
<feature type="region of interest" description="Disordered" evidence="12">
    <location>
        <begin position="1039"/>
        <end position="1060"/>
    </location>
</feature>
<dbReference type="GO" id="GO:0004521">
    <property type="term" value="F:RNA endonuclease activity"/>
    <property type="evidence" value="ECO:0007669"/>
    <property type="project" value="TreeGrafter"/>
</dbReference>
<dbReference type="PANTHER" id="PTHR12814:SF2">
    <property type="entry name" value="RNA-BINDING PROTEIN NOB1"/>
    <property type="match status" value="1"/>
</dbReference>
<proteinExistence type="inferred from homology"/>
<evidence type="ECO:0000256" key="4">
    <source>
        <dbReference type="ARBA" id="ARBA00022679"/>
    </source>
</evidence>
<evidence type="ECO:0000256" key="13">
    <source>
        <dbReference type="SAM" id="Phobius"/>
    </source>
</evidence>
<dbReference type="PANTHER" id="PTHR12814">
    <property type="entry name" value="RNA-BINDING PROTEIN NOB1"/>
    <property type="match status" value="1"/>
</dbReference>
<comment type="subcellular location">
    <subcellularLocation>
        <location evidence="1">Endoplasmic reticulum membrane</location>
        <topology evidence="1">Multi-pass membrane protein</topology>
    </subcellularLocation>
</comment>
<gene>
    <name evidence="16" type="ORF">CHRIB12_LOCUS15413</name>
</gene>
<evidence type="ECO:0000256" key="1">
    <source>
        <dbReference type="ARBA" id="ARBA00004477"/>
    </source>
</evidence>
<evidence type="ECO:0000259" key="15">
    <source>
        <dbReference type="Pfam" id="PF17146"/>
    </source>
</evidence>
<feature type="transmembrane region" description="Helical" evidence="13">
    <location>
        <begin position="214"/>
        <end position="234"/>
    </location>
</feature>
<keyword evidence="3" id="KW-0328">Glycosyltransferase</keyword>
<dbReference type="InterPro" id="IPR014881">
    <property type="entry name" value="NOB1_Zn-bd"/>
</dbReference>
<dbReference type="EMBL" id="CAGKOT010000036">
    <property type="protein sequence ID" value="CAB5376691.1"/>
    <property type="molecule type" value="Genomic_DNA"/>
</dbReference>
<dbReference type="GO" id="GO:0005789">
    <property type="term" value="C:endoplasmic reticulum membrane"/>
    <property type="evidence" value="ECO:0007669"/>
    <property type="project" value="UniProtKB-SubCell"/>
</dbReference>
<evidence type="ECO:0000256" key="9">
    <source>
        <dbReference type="ARBA" id="ARBA00022824"/>
    </source>
</evidence>
<feature type="transmembrane region" description="Helical" evidence="13">
    <location>
        <begin position="412"/>
        <end position="432"/>
    </location>
</feature>
<dbReference type="GO" id="GO:0030490">
    <property type="term" value="P:maturation of SSU-rRNA"/>
    <property type="evidence" value="ECO:0007669"/>
    <property type="project" value="TreeGrafter"/>
</dbReference>
<dbReference type="VEuPathDB" id="FungiDB:RhiirFUN_019383"/>
<dbReference type="Proteomes" id="UP000684084">
    <property type="component" value="Unassembled WGS sequence"/>
</dbReference>
<dbReference type="FunFam" id="3.40.50.1010:FF:000020">
    <property type="entry name" value="20S-pre-rRNA D-site endonuclease NOB1"/>
    <property type="match status" value="1"/>
</dbReference>
<dbReference type="InterPro" id="IPR005599">
    <property type="entry name" value="GPI_mannosylTrfase"/>
</dbReference>
<feature type="domain" description="Ribonuclease PIN" evidence="15">
    <location>
        <begin position="675"/>
        <end position="761"/>
    </location>
</feature>
<feature type="domain" description="Nin one binding (NOB1) Zn-ribbon-like" evidence="14">
    <location>
        <begin position="913"/>
        <end position="984"/>
    </location>
</feature>
<feature type="transmembrane region" description="Helical" evidence="13">
    <location>
        <begin position="9"/>
        <end position="28"/>
    </location>
</feature>
<keyword evidence="4" id="KW-0808">Transferase</keyword>
<evidence type="ECO:0000313" key="16">
    <source>
        <dbReference type="EMBL" id="CAB5376691.1"/>
    </source>
</evidence>
<dbReference type="GO" id="GO:0016787">
    <property type="term" value="F:hydrolase activity"/>
    <property type="evidence" value="ECO:0007669"/>
    <property type="project" value="UniProtKB-KW"/>
</dbReference>
<dbReference type="InterPro" id="IPR033411">
    <property type="entry name" value="Ribonuclease_PIN"/>
</dbReference>
<dbReference type="InterPro" id="IPR039907">
    <property type="entry name" value="NOB1"/>
</dbReference>
<dbReference type="OrthoDB" id="10066429at2759"/>
<accession>A0A915ZGV6</accession>
<comment type="similarity">
    <text evidence="2">Belongs to the NOB1 family.</text>
</comment>
<evidence type="ECO:0000256" key="11">
    <source>
        <dbReference type="ARBA" id="ARBA00023136"/>
    </source>
</evidence>
<organism evidence="16 17">
    <name type="scientific">Rhizophagus irregularis</name>
    <dbReference type="NCBI Taxonomy" id="588596"/>
    <lineage>
        <taxon>Eukaryota</taxon>
        <taxon>Fungi</taxon>
        <taxon>Fungi incertae sedis</taxon>
        <taxon>Mucoromycota</taxon>
        <taxon>Glomeromycotina</taxon>
        <taxon>Glomeromycetes</taxon>
        <taxon>Glomerales</taxon>
        <taxon>Glomeraceae</taxon>
        <taxon>Rhizophagus</taxon>
    </lineage>
</organism>
<evidence type="ECO:0000256" key="5">
    <source>
        <dbReference type="ARBA" id="ARBA00022692"/>
    </source>
</evidence>
<keyword evidence="5 13" id="KW-0812">Transmembrane</keyword>
<sequence>MIRDFNNIALYLSLCVLRLWCTTLPGYIHPDEFFQSPEVMGGDVFGYEVFRPWEFEQSPQCRSIVIPALTIGLPFNILKILNVWAIKFGYGDIINSHSVFITERLSFFFLSFGIDYTVYTIAQLFYPNNAIQSLLVLASSYVVLIFNTRPFSNSAELILLALLFCTYVKGSTPKFPLRRQPGDSSTDRDEFPVNLAFLFGCIAAFGFFTRITFILYAFPIGIAFLHYIFLSARAQGKSWHSKFSELFPACLGLVTTTGICVLADSLYFGTLKVTFGGVILNNDHIFEFLSNPAKFMKIGWHGKFIITPLNNFIYNINSENLSQHGLHPRYLHIYNFVLLFGPLTLLTMKDLNVSVKFMRWTAKRTYKTVIVYSGLFGFVLLTLIPHQEARFLLPLLLPVIIVPSDRLHKLPILFWAVWVIFNLVFVVIFGGLHQAGIVPIMQKLQNQSLGFKHCKNINGYFRCELGKKITNPVKNQSEIFTTNIIFYKTYMPPHHLLGYPKSWRGTNIQVNIYDLAGSSLSNLGNLLSEQVLSKSSLVDNIWKGHIIFQQNNKNSTNFERTLLVTPSTTELSPLFIESYNEFISIGDHNGNKKMRLKLIEQQWPHINFDHLDRIIAKGITKSYWRSMGVNTKDVTPEIQQLEARIIMGTTMTDFGSAMDLVFNSPLSSFCPSKRLVIDSGPLIKGINVRAFAEKIYTIPEVISEIRDKHSRDFLNQISFDLQIKVPSDEALREVVNFSKKTGDFASLSAVDLRVLALTYMLEVETNGTKRLKKEPVKKPLNKSESMEIINKQEQQQRIDEPNLVSNLESLKLADITVEFSSSEGTDHQRDAVSNLYQVENSEQLNNIDFNNDCSLSKDEPIVEISTHKLKDEEYDDDDIGWITPDNIDDYQAKEHEFPIDLKKDMLKLLGKRIRKVKNWVLRCHACFKITTNTEKKFCPNCGNAALIRTSTSTDANGNVTYYLKKNFQYNLRGTKYSIPEPKSGRNANNIILREDQKEYQKALKNQRKQKEIDIFDPDYIPKLLIGISNSNSISPVIGYGRRKPKGEKSDKKFLQNVKPL</sequence>
<comment type="caution">
    <text evidence="16">The sequence shown here is derived from an EMBL/GenBank/DDBJ whole genome shotgun (WGS) entry which is preliminary data.</text>
</comment>
<evidence type="ECO:0000256" key="10">
    <source>
        <dbReference type="ARBA" id="ARBA00022989"/>
    </source>
</evidence>
<evidence type="ECO:0000256" key="6">
    <source>
        <dbReference type="ARBA" id="ARBA00022722"/>
    </source>
</evidence>
<reference evidence="16" key="1">
    <citation type="submission" date="2020-05" db="EMBL/GenBank/DDBJ databases">
        <authorList>
            <person name="Rincon C."/>
            <person name="Sanders R I."/>
            <person name="Robbins C."/>
            <person name="Chaturvedi A."/>
        </authorList>
    </citation>
    <scope>NUCLEOTIDE SEQUENCE</scope>
    <source>
        <strain evidence="16">CHB12</strain>
    </source>
</reference>
<evidence type="ECO:0000256" key="8">
    <source>
        <dbReference type="ARBA" id="ARBA00022801"/>
    </source>
</evidence>
<dbReference type="Pfam" id="PF03901">
    <property type="entry name" value="Glyco_transf_22"/>
    <property type="match status" value="1"/>
</dbReference>